<comment type="caution">
    <text evidence="8">The sequence shown here is derived from an EMBL/GenBank/DDBJ whole genome shotgun (WGS) entry which is preliminary data.</text>
</comment>
<evidence type="ECO:0000313" key="8">
    <source>
        <dbReference type="EMBL" id="MBB4045865.1"/>
    </source>
</evidence>
<dbReference type="InterPro" id="IPR058626">
    <property type="entry name" value="MdtA-like_b-barrel"/>
</dbReference>
<dbReference type="Pfam" id="PF25917">
    <property type="entry name" value="BSH_RND"/>
    <property type="match status" value="1"/>
</dbReference>
<dbReference type="Gene3D" id="2.40.50.100">
    <property type="match status" value="1"/>
</dbReference>
<dbReference type="EMBL" id="JACIER010000019">
    <property type="protein sequence ID" value="MBB4045865.1"/>
    <property type="molecule type" value="Genomic_DNA"/>
</dbReference>
<evidence type="ECO:0000256" key="1">
    <source>
        <dbReference type="ARBA" id="ARBA00004196"/>
    </source>
</evidence>
<proteinExistence type="inferred from homology"/>
<comment type="subcellular location">
    <subcellularLocation>
        <location evidence="1">Cell envelope</location>
    </subcellularLocation>
</comment>
<dbReference type="AlphaFoldDB" id="A0A840DB39"/>
<dbReference type="Proteomes" id="UP000560658">
    <property type="component" value="Unassembled WGS sequence"/>
</dbReference>
<organism evidence="8 9">
    <name type="scientific">Bacteroides reticulotermitis</name>
    <dbReference type="NCBI Taxonomy" id="1133319"/>
    <lineage>
        <taxon>Bacteria</taxon>
        <taxon>Pseudomonadati</taxon>
        <taxon>Bacteroidota</taxon>
        <taxon>Bacteroidia</taxon>
        <taxon>Bacteroidales</taxon>
        <taxon>Bacteroidaceae</taxon>
        <taxon>Bacteroides</taxon>
    </lineage>
</organism>
<gene>
    <name evidence="8" type="ORF">GGR06_003688</name>
</gene>
<dbReference type="SUPFAM" id="SSF111369">
    <property type="entry name" value="HlyD-like secretion proteins"/>
    <property type="match status" value="1"/>
</dbReference>
<dbReference type="InterPro" id="IPR058627">
    <property type="entry name" value="MdtA-like_C"/>
</dbReference>
<keyword evidence="9" id="KW-1185">Reference proteome</keyword>
<evidence type="ECO:0000259" key="5">
    <source>
        <dbReference type="Pfam" id="PF25917"/>
    </source>
</evidence>
<dbReference type="GO" id="GO:0015562">
    <property type="term" value="F:efflux transmembrane transporter activity"/>
    <property type="evidence" value="ECO:0007669"/>
    <property type="project" value="InterPro"/>
</dbReference>
<evidence type="ECO:0000313" key="9">
    <source>
        <dbReference type="Proteomes" id="UP000560658"/>
    </source>
</evidence>
<evidence type="ECO:0000256" key="2">
    <source>
        <dbReference type="ARBA" id="ARBA00009477"/>
    </source>
</evidence>
<feature type="coiled-coil region" evidence="3">
    <location>
        <begin position="100"/>
        <end position="165"/>
    </location>
</feature>
<dbReference type="PANTHER" id="PTHR30158:SF23">
    <property type="entry name" value="MULTIDRUG RESISTANCE PROTEIN MEXA"/>
    <property type="match status" value="1"/>
</dbReference>
<reference evidence="8" key="1">
    <citation type="submission" date="2020-08" db="EMBL/GenBank/DDBJ databases">
        <title>Genomic Encyclopedia of Type Strains, Phase IV (KMG-IV): sequencing the most valuable type-strain genomes for metagenomic binning, comparative biology and taxonomic classification.</title>
        <authorList>
            <person name="Goeker M."/>
        </authorList>
    </citation>
    <scope>NUCLEOTIDE SEQUENCE [LARGE SCALE GENOMIC DNA]</scope>
    <source>
        <strain evidence="8">DSM 105720</strain>
    </source>
</reference>
<dbReference type="Gene3D" id="2.40.420.20">
    <property type="match status" value="1"/>
</dbReference>
<evidence type="ECO:0000259" key="6">
    <source>
        <dbReference type="Pfam" id="PF25944"/>
    </source>
</evidence>
<feature type="domain" description="Multidrug resistance protein MdtA-like beta-barrel" evidence="6">
    <location>
        <begin position="222"/>
        <end position="287"/>
    </location>
</feature>
<protein>
    <submittedName>
        <fullName evidence="8">Membrane fusion protein (Multidrug efflux system)</fullName>
    </submittedName>
</protein>
<dbReference type="InterPro" id="IPR058624">
    <property type="entry name" value="MdtA-like_HH"/>
</dbReference>
<accession>A0A840DB39</accession>
<keyword evidence="3" id="KW-0175">Coiled coil</keyword>
<dbReference type="NCBIfam" id="TIGR01730">
    <property type="entry name" value="RND_mfp"/>
    <property type="match status" value="1"/>
</dbReference>
<name>A0A840DB39_9BACE</name>
<dbReference type="Pfam" id="PF25876">
    <property type="entry name" value="HH_MFP_RND"/>
    <property type="match status" value="1"/>
</dbReference>
<dbReference type="RefSeq" id="WP_044164448.1">
    <property type="nucleotide sequence ID" value="NZ_JACIER010000019.1"/>
</dbReference>
<dbReference type="GO" id="GO:0046677">
    <property type="term" value="P:response to antibiotic"/>
    <property type="evidence" value="ECO:0007669"/>
    <property type="project" value="TreeGrafter"/>
</dbReference>
<feature type="domain" description="Multidrug resistance protein MdtA-like alpha-helical hairpin" evidence="4">
    <location>
        <begin position="100"/>
        <end position="169"/>
    </location>
</feature>
<dbReference type="InterPro" id="IPR058625">
    <property type="entry name" value="MdtA-like_BSH"/>
</dbReference>
<comment type="similarity">
    <text evidence="2">Belongs to the membrane fusion protein (MFP) (TC 8.A.1) family.</text>
</comment>
<feature type="domain" description="Multidrug resistance protein MdtA-like barrel-sandwich hybrid" evidence="5">
    <location>
        <begin position="60"/>
        <end position="199"/>
    </location>
</feature>
<dbReference type="GO" id="GO:0005886">
    <property type="term" value="C:plasma membrane"/>
    <property type="evidence" value="ECO:0007669"/>
    <property type="project" value="TreeGrafter"/>
</dbReference>
<dbReference type="Pfam" id="PF25944">
    <property type="entry name" value="Beta-barrel_RND"/>
    <property type="match status" value="1"/>
</dbReference>
<feature type="domain" description="Multidrug resistance protein MdtA-like C-terminal permuted SH3" evidence="7">
    <location>
        <begin position="298"/>
        <end position="356"/>
    </location>
</feature>
<dbReference type="GO" id="GO:0030313">
    <property type="term" value="C:cell envelope"/>
    <property type="evidence" value="ECO:0007669"/>
    <property type="project" value="UniProtKB-SubCell"/>
</dbReference>
<evidence type="ECO:0000259" key="7">
    <source>
        <dbReference type="Pfam" id="PF25967"/>
    </source>
</evidence>
<evidence type="ECO:0000259" key="4">
    <source>
        <dbReference type="Pfam" id="PF25876"/>
    </source>
</evidence>
<dbReference type="PROSITE" id="PS51257">
    <property type="entry name" value="PROKAR_LIPOPROTEIN"/>
    <property type="match status" value="1"/>
</dbReference>
<sequence>MKLLKIFFGTTAMALLFTSCGNKDNSTRQVVAQKYPTTVVSEKTEKLLSVYPATVKGQEDIEIRPRIDGFIDAINVDEGAVVRKGQTLFRINSPQAEQALTTAEASLQSAKAQVNTAKVNVNRIRPLAEKGIIGKVQLETAEDSYQSALAGLAQAEAALKNARATIGWTQVTSPVDGFVGSIPFRLGSLVSSANVLTTVANTGNVFAHFSLNEKQLVTFLNTLEGNTQAEKIKNAPPVTLTLADGTVYEHEGKIGTITGSINITTGSANFRAEFPNKEGKLRSGTSGKVSVPRVIEKAIVIPQKATFSQQDKIVLFLAQGDSVVQKAISVLPTPDGKSYVVTDGLTVGDRIVTDGVATLSHGKKIHFD</sequence>
<dbReference type="Pfam" id="PF25967">
    <property type="entry name" value="RND-MFP_C"/>
    <property type="match status" value="1"/>
</dbReference>
<dbReference type="Gene3D" id="1.10.287.470">
    <property type="entry name" value="Helix hairpin bin"/>
    <property type="match status" value="1"/>
</dbReference>
<dbReference type="Gene3D" id="2.40.30.170">
    <property type="match status" value="1"/>
</dbReference>
<dbReference type="PANTHER" id="PTHR30158">
    <property type="entry name" value="ACRA/E-RELATED COMPONENT OF DRUG EFFLUX TRANSPORTER"/>
    <property type="match status" value="1"/>
</dbReference>
<evidence type="ECO:0000256" key="3">
    <source>
        <dbReference type="SAM" id="Coils"/>
    </source>
</evidence>
<dbReference type="InterPro" id="IPR006143">
    <property type="entry name" value="RND_pump_MFP"/>
</dbReference>